<comment type="caution">
    <text evidence="1">The sequence shown here is derived from an EMBL/GenBank/DDBJ whole genome shotgun (WGS) entry which is preliminary data.</text>
</comment>
<gene>
    <name evidence="1" type="ORF">NUW54_g4910</name>
</gene>
<proteinExistence type="predicted"/>
<reference evidence="1" key="1">
    <citation type="submission" date="2022-08" db="EMBL/GenBank/DDBJ databases">
        <title>Genome Sequence of Pycnoporus sanguineus.</title>
        <authorList>
            <person name="Buettner E."/>
        </authorList>
    </citation>
    <scope>NUCLEOTIDE SEQUENCE</scope>
    <source>
        <strain evidence="1">CG-C14</strain>
    </source>
</reference>
<organism evidence="1 2">
    <name type="scientific">Trametes sanguinea</name>
    <dbReference type="NCBI Taxonomy" id="158606"/>
    <lineage>
        <taxon>Eukaryota</taxon>
        <taxon>Fungi</taxon>
        <taxon>Dikarya</taxon>
        <taxon>Basidiomycota</taxon>
        <taxon>Agaricomycotina</taxon>
        <taxon>Agaricomycetes</taxon>
        <taxon>Polyporales</taxon>
        <taxon>Polyporaceae</taxon>
        <taxon>Trametes</taxon>
    </lineage>
</organism>
<dbReference type="Proteomes" id="UP001144978">
    <property type="component" value="Unassembled WGS sequence"/>
</dbReference>
<evidence type="ECO:0000313" key="2">
    <source>
        <dbReference type="Proteomes" id="UP001144978"/>
    </source>
</evidence>
<keyword evidence="2" id="KW-1185">Reference proteome</keyword>
<accession>A0ACC1PZC2</accession>
<protein>
    <submittedName>
        <fullName evidence="1">Uncharacterized protein</fullName>
    </submittedName>
</protein>
<evidence type="ECO:0000313" key="1">
    <source>
        <dbReference type="EMBL" id="KAJ3004226.1"/>
    </source>
</evidence>
<sequence>MDRRRAVASRVVVAMKSVTVSLDFRVFLRLLPLLLLLSSLAPTLVHSPPSQPPAAAAAAAATSPAPYPLLNDAPRPPRPALARLLPARLPLVPARARAPCDALPPARPASRALPTTSVATRAAGDAPRGGRAVRRGRGGAVRRPAGFERVQVPALLLVAGGRALFGTSRDAVAAGAAHHHLDGKFPILVIMRVQLEDARDERARWVASHGEGKFEKNYWTLENYISNITHEIKQHVTPYANVSECALRHCQVNATIAMFLSLAPPEMSSTVSPTDLGEEYALLHPKDCTPTPLSDSSEDLALCTYLRAHGGIEIKAPLLCITRWGHLQIPTGQIARTVMVKLRDGRLAEVCYFFIGSALNEVFSLAMVSLFSAPDQDILCSSLGVVRACSYQSTSSRMVINVKDIVAVIAMVPLSMTRDEEQATSAADRYATQFFLVEKPGLEIVYLSGSIESDELDVADM</sequence>
<name>A0ACC1PZC2_9APHY</name>
<dbReference type="EMBL" id="JANSHE010001160">
    <property type="protein sequence ID" value="KAJ3004226.1"/>
    <property type="molecule type" value="Genomic_DNA"/>
</dbReference>